<evidence type="ECO:0000256" key="1">
    <source>
        <dbReference type="SAM" id="Phobius"/>
    </source>
</evidence>
<reference evidence="2" key="1">
    <citation type="journal article" date="2022" name="bioRxiv">
        <title>Sequencing and chromosome-scale assembly of the giantPleurodeles waltlgenome.</title>
        <authorList>
            <person name="Brown T."/>
            <person name="Elewa A."/>
            <person name="Iarovenko S."/>
            <person name="Subramanian E."/>
            <person name="Araus A.J."/>
            <person name="Petzold A."/>
            <person name="Susuki M."/>
            <person name="Suzuki K.-i.T."/>
            <person name="Hayashi T."/>
            <person name="Toyoda A."/>
            <person name="Oliveira C."/>
            <person name="Osipova E."/>
            <person name="Leigh N.D."/>
            <person name="Simon A."/>
            <person name="Yun M.H."/>
        </authorList>
    </citation>
    <scope>NUCLEOTIDE SEQUENCE</scope>
    <source>
        <strain evidence="2">20211129_DDA</strain>
        <tissue evidence="2">Liver</tissue>
    </source>
</reference>
<evidence type="ECO:0000313" key="2">
    <source>
        <dbReference type="EMBL" id="KAJ1173484.1"/>
    </source>
</evidence>
<dbReference type="Proteomes" id="UP001066276">
    <property type="component" value="Chromosome 4_1"/>
</dbReference>
<organism evidence="2 3">
    <name type="scientific">Pleurodeles waltl</name>
    <name type="common">Iberian ribbed newt</name>
    <dbReference type="NCBI Taxonomy" id="8319"/>
    <lineage>
        <taxon>Eukaryota</taxon>
        <taxon>Metazoa</taxon>
        <taxon>Chordata</taxon>
        <taxon>Craniata</taxon>
        <taxon>Vertebrata</taxon>
        <taxon>Euteleostomi</taxon>
        <taxon>Amphibia</taxon>
        <taxon>Batrachia</taxon>
        <taxon>Caudata</taxon>
        <taxon>Salamandroidea</taxon>
        <taxon>Salamandridae</taxon>
        <taxon>Pleurodelinae</taxon>
        <taxon>Pleurodeles</taxon>
    </lineage>
</organism>
<keyword evidence="1" id="KW-1133">Transmembrane helix</keyword>
<protein>
    <recommendedName>
        <fullName evidence="4">Transmembrane protein</fullName>
    </recommendedName>
</protein>
<keyword evidence="1" id="KW-0812">Transmembrane</keyword>
<dbReference type="EMBL" id="JANPWB010000007">
    <property type="protein sequence ID" value="KAJ1173484.1"/>
    <property type="molecule type" value="Genomic_DNA"/>
</dbReference>
<comment type="caution">
    <text evidence="2">The sequence shown here is derived from an EMBL/GenBank/DDBJ whole genome shotgun (WGS) entry which is preliminary data.</text>
</comment>
<dbReference type="AlphaFoldDB" id="A0AAV7TBW5"/>
<feature type="transmembrane region" description="Helical" evidence="1">
    <location>
        <begin position="94"/>
        <end position="112"/>
    </location>
</feature>
<sequence length="231" mass="25345">MRLKLHKAGSFFLFPDVVESHPRRLLRNSADILDVPKNPLASIGKLPASVLRAFVFKLLWESRYQQKFALLHTFVFIKGEFHVFALRLALCRRLSALCVFLFAVVLMLLYIFTGCLQTKRARCVPALRYVFRPPRSHGSIPGFVMAPTAAGSSSMIRGREWSADRALARRTGAPVFPPAGAISTAQDHGADAAAQLHARTPDRNHGTGCALMAQAGLLCTAQELLGPAQIP</sequence>
<keyword evidence="1" id="KW-0472">Membrane</keyword>
<evidence type="ECO:0000313" key="3">
    <source>
        <dbReference type="Proteomes" id="UP001066276"/>
    </source>
</evidence>
<evidence type="ECO:0008006" key="4">
    <source>
        <dbReference type="Google" id="ProtNLM"/>
    </source>
</evidence>
<keyword evidence="3" id="KW-1185">Reference proteome</keyword>
<accession>A0AAV7TBW5</accession>
<gene>
    <name evidence="2" type="ORF">NDU88_005316</name>
</gene>
<proteinExistence type="predicted"/>
<name>A0AAV7TBW5_PLEWA</name>